<evidence type="ECO:0000313" key="1">
    <source>
        <dbReference type="EMBL" id="JAU76844.1"/>
    </source>
</evidence>
<protein>
    <submittedName>
        <fullName evidence="1">Uncharacterized protein</fullName>
    </submittedName>
</protein>
<reference evidence="1" key="1">
    <citation type="submission" date="2016-07" db="EMBL/GenBank/DDBJ databases">
        <title>De novo transcriptome assembly of four accessions of the metal hyperaccumulator plant Noccaea caerulescens.</title>
        <authorList>
            <person name="Blande D."/>
            <person name="Halimaa P."/>
            <person name="Tervahauta A.I."/>
            <person name="Aarts M.G."/>
            <person name="Karenlampi S.O."/>
        </authorList>
    </citation>
    <scope>NUCLEOTIDE SEQUENCE</scope>
</reference>
<gene>
    <name evidence="1" type="ORF">LE_TR13142_c1_g1_i1_g.42451</name>
</gene>
<name>A0A1J3IC46_NOCCA</name>
<proteinExistence type="predicted"/>
<accession>A0A1J3IC46</accession>
<dbReference type="EMBL" id="GEVL01000497">
    <property type="protein sequence ID" value="JAU76844.1"/>
    <property type="molecule type" value="Transcribed_RNA"/>
</dbReference>
<dbReference type="AlphaFoldDB" id="A0A1J3IC46"/>
<sequence length="81" mass="7796">MWSSCDLGGRVDGVSRGGGGSMLLDDGGDTVLEGGGGMVFGGGGGIIDLGEGGDRTLFADGSTILLGVTSPAVANSNCCNK</sequence>
<organism evidence="1">
    <name type="scientific">Noccaea caerulescens</name>
    <name type="common">Alpine penny-cress</name>
    <name type="synonym">Thlaspi caerulescens</name>
    <dbReference type="NCBI Taxonomy" id="107243"/>
    <lineage>
        <taxon>Eukaryota</taxon>
        <taxon>Viridiplantae</taxon>
        <taxon>Streptophyta</taxon>
        <taxon>Embryophyta</taxon>
        <taxon>Tracheophyta</taxon>
        <taxon>Spermatophyta</taxon>
        <taxon>Magnoliopsida</taxon>
        <taxon>eudicotyledons</taxon>
        <taxon>Gunneridae</taxon>
        <taxon>Pentapetalae</taxon>
        <taxon>rosids</taxon>
        <taxon>malvids</taxon>
        <taxon>Brassicales</taxon>
        <taxon>Brassicaceae</taxon>
        <taxon>Coluteocarpeae</taxon>
        <taxon>Noccaea</taxon>
    </lineage>
</organism>